<gene>
    <name evidence="1" type="ORF">QCO44_06700</name>
</gene>
<comment type="caution">
    <text evidence="1">The sequence shown here is derived from an EMBL/GenBank/DDBJ whole genome shotgun (WGS) entry which is preliminary data.</text>
</comment>
<sequence>MNPWLIEEIERYLQENFLDIVALRELGVKFSYGTRYTERSGQMREKLDKIFAHFEDSFAQRLMKLIHKKGKSEVEVYKKAQLDRRLFSKLRTDARYTPSKRNIMALVISLELNMKEADDLLRRAGYALSSTRKEDVILRYFIEQGEYDLFLINDVLDYYGLPILGDSAAH</sequence>
<proteinExistence type="predicted"/>
<dbReference type="RefSeq" id="WP_368847055.1">
    <property type="nucleotide sequence ID" value="NZ_CP194411.1"/>
</dbReference>
<organism evidence="1 2">
    <name type="scientific">Selenomonas sputigena</name>
    <dbReference type="NCBI Taxonomy" id="69823"/>
    <lineage>
        <taxon>Bacteria</taxon>
        <taxon>Bacillati</taxon>
        <taxon>Bacillota</taxon>
        <taxon>Negativicutes</taxon>
        <taxon>Selenomonadales</taxon>
        <taxon>Selenomonadaceae</taxon>
        <taxon>Selenomonas</taxon>
    </lineage>
</organism>
<reference evidence="1 2" key="1">
    <citation type="submission" date="2023-04" db="EMBL/GenBank/DDBJ databases">
        <title>Genome Sequence of Selenomonas sputigena ATCC 33150.</title>
        <authorList>
            <person name="Miller D.P."/>
            <person name="Anvari S."/>
            <person name="Polson S.W."/>
            <person name="Macdonald M."/>
            <person name="Mcdowell J.V."/>
        </authorList>
    </citation>
    <scope>NUCLEOTIDE SEQUENCE [LARGE SCALE GENOMIC DNA]</scope>
    <source>
        <strain evidence="1 2">ATCC 33150</strain>
    </source>
</reference>
<dbReference type="EMBL" id="JARVLH010000003">
    <property type="protein sequence ID" value="MEX5285328.1"/>
    <property type="molecule type" value="Genomic_DNA"/>
</dbReference>
<dbReference type="Proteomes" id="UP001559623">
    <property type="component" value="Unassembled WGS sequence"/>
</dbReference>
<keyword evidence="2" id="KW-1185">Reference proteome</keyword>
<name>A0ABV3X773_9FIRM</name>
<evidence type="ECO:0000313" key="2">
    <source>
        <dbReference type="Proteomes" id="UP001559623"/>
    </source>
</evidence>
<accession>A0ABV3X773</accession>
<evidence type="ECO:0000313" key="1">
    <source>
        <dbReference type="EMBL" id="MEX5285328.1"/>
    </source>
</evidence>
<protein>
    <submittedName>
        <fullName evidence="1">XRE family transcriptional regulator</fullName>
    </submittedName>
</protein>